<keyword evidence="6" id="KW-0631">Potassium channel</keyword>
<evidence type="ECO:0000256" key="10">
    <source>
        <dbReference type="ARBA" id="ARBA00023136"/>
    </source>
</evidence>
<dbReference type="PANTHER" id="PTHR31462:SF5">
    <property type="entry name" value="ENDOSOMAL_LYSOSOMAL PROTON CHANNEL TMEM175"/>
    <property type="match status" value="1"/>
</dbReference>
<dbReference type="EMBL" id="JALGBH010000001">
    <property type="protein sequence ID" value="MCJ0742288.1"/>
    <property type="molecule type" value="Genomic_DNA"/>
</dbReference>
<evidence type="ECO:0000256" key="5">
    <source>
        <dbReference type="ARBA" id="ARBA00022692"/>
    </source>
</evidence>
<keyword evidence="4" id="KW-0633">Potassium transport</keyword>
<evidence type="ECO:0000256" key="13">
    <source>
        <dbReference type="SAM" id="Phobius"/>
    </source>
</evidence>
<dbReference type="RefSeq" id="WP_243360611.1">
    <property type="nucleotide sequence ID" value="NZ_JALGBH010000001.1"/>
</dbReference>
<organism evidence="14 15">
    <name type="scientific">Pedobacter montanisoli</name>
    <dbReference type="NCBI Taxonomy" id="2923277"/>
    <lineage>
        <taxon>Bacteria</taxon>
        <taxon>Pseudomonadati</taxon>
        <taxon>Bacteroidota</taxon>
        <taxon>Sphingobacteriia</taxon>
        <taxon>Sphingobacteriales</taxon>
        <taxon>Sphingobacteriaceae</taxon>
        <taxon>Pedobacter</taxon>
    </lineage>
</organism>
<comment type="catalytic activity">
    <reaction evidence="12">
        <text>K(+)(in) = K(+)(out)</text>
        <dbReference type="Rhea" id="RHEA:29463"/>
        <dbReference type="ChEBI" id="CHEBI:29103"/>
    </reaction>
</comment>
<feature type="transmembrane region" description="Helical" evidence="13">
    <location>
        <begin position="197"/>
        <end position="214"/>
    </location>
</feature>
<keyword evidence="7" id="KW-0630">Potassium</keyword>
<sequence>MSQAGNELKKEFQIERMILFTDAVFAIAITLLIIEIKSPEVHKGMTIAEMADQLLILTPKFIGFFISFFVIAIYWRSHHRLFSFVKDYDDKLIWQNFAFLFSIILMPFSSAYYSDNTSYSLPFWFYSFNIALTGFLNYRMLAYIIKHKGRISNGFDDLKARQLARSRTLIVPVIFLLGALIDMVLPKQNGLNMLSRFTPALIWPAIFMLNHYFGKANHLEYHEKPKTRHRK</sequence>
<dbReference type="InterPro" id="IPR010617">
    <property type="entry name" value="TMEM175-like"/>
</dbReference>
<evidence type="ECO:0000313" key="15">
    <source>
        <dbReference type="Proteomes" id="UP001165460"/>
    </source>
</evidence>
<feature type="transmembrane region" description="Helical" evidence="13">
    <location>
        <begin position="96"/>
        <end position="113"/>
    </location>
</feature>
<gene>
    <name evidence="14" type="ORF">MMF97_06150</name>
</gene>
<keyword evidence="10 13" id="KW-0472">Membrane</keyword>
<dbReference type="Proteomes" id="UP001165460">
    <property type="component" value="Unassembled WGS sequence"/>
</dbReference>
<evidence type="ECO:0000256" key="11">
    <source>
        <dbReference type="ARBA" id="ARBA00023303"/>
    </source>
</evidence>
<comment type="caution">
    <text evidence="14">The sequence shown here is derived from an EMBL/GenBank/DDBJ whole genome shotgun (WGS) entry which is preliminary data.</text>
</comment>
<proteinExistence type="inferred from homology"/>
<feature type="transmembrane region" description="Helical" evidence="13">
    <location>
        <begin position="54"/>
        <end position="75"/>
    </location>
</feature>
<keyword evidence="3" id="KW-0813">Transport</keyword>
<evidence type="ECO:0000256" key="2">
    <source>
        <dbReference type="ARBA" id="ARBA00006920"/>
    </source>
</evidence>
<keyword evidence="9" id="KW-0406">Ion transport</keyword>
<keyword evidence="11" id="KW-0407">Ion channel</keyword>
<evidence type="ECO:0000256" key="7">
    <source>
        <dbReference type="ARBA" id="ARBA00022958"/>
    </source>
</evidence>
<evidence type="ECO:0000256" key="6">
    <source>
        <dbReference type="ARBA" id="ARBA00022826"/>
    </source>
</evidence>
<dbReference type="PANTHER" id="PTHR31462">
    <property type="entry name" value="ENDOSOMAL/LYSOSOMAL POTASSIUM CHANNEL TMEM175"/>
    <property type="match status" value="1"/>
</dbReference>
<protein>
    <submittedName>
        <fullName evidence="14">TMEM175 family protein</fullName>
    </submittedName>
</protein>
<dbReference type="Pfam" id="PF06736">
    <property type="entry name" value="TMEM175"/>
    <property type="match status" value="1"/>
</dbReference>
<evidence type="ECO:0000256" key="1">
    <source>
        <dbReference type="ARBA" id="ARBA00004141"/>
    </source>
</evidence>
<comment type="similarity">
    <text evidence="2">Belongs to the TMEM175 family.</text>
</comment>
<keyword evidence="8 13" id="KW-1133">Transmembrane helix</keyword>
<evidence type="ECO:0000256" key="3">
    <source>
        <dbReference type="ARBA" id="ARBA00022448"/>
    </source>
</evidence>
<keyword evidence="5 13" id="KW-0812">Transmembrane</keyword>
<evidence type="ECO:0000256" key="8">
    <source>
        <dbReference type="ARBA" id="ARBA00022989"/>
    </source>
</evidence>
<keyword evidence="15" id="KW-1185">Reference proteome</keyword>
<evidence type="ECO:0000256" key="12">
    <source>
        <dbReference type="ARBA" id="ARBA00034430"/>
    </source>
</evidence>
<evidence type="ECO:0000256" key="4">
    <source>
        <dbReference type="ARBA" id="ARBA00022538"/>
    </source>
</evidence>
<evidence type="ECO:0000256" key="9">
    <source>
        <dbReference type="ARBA" id="ARBA00023065"/>
    </source>
</evidence>
<comment type="subcellular location">
    <subcellularLocation>
        <location evidence="1">Membrane</location>
        <topology evidence="1">Multi-pass membrane protein</topology>
    </subcellularLocation>
</comment>
<feature type="transmembrane region" description="Helical" evidence="13">
    <location>
        <begin position="17"/>
        <end position="34"/>
    </location>
</feature>
<name>A0ABS9ZV23_9SPHI</name>
<accession>A0ABS9ZV23</accession>
<feature type="transmembrane region" description="Helical" evidence="13">
    <location>
        <begin position="166"/>
        <end position="185"/>
    </location>
</feature>
<reference evidence="14" key="1">
    <citation type="submission" date="2022-03" db="EMBL/GenBank/DDBJ databases">
        <authorList>
            <person name="Woo C.Y."/>
        </authorList>
    </citation>
    <scope>NUCLEOTIDE SEQUENCE</scope>
    <source>
        <strain evidence="14">CYS-01</strain>
    </source>
</reference>
<evidence type="ECO:0000313" key="14">
    <source>
        <dbReference type="EMBL" id="MCJ0742288.1"/>
    </source>
</evidence>
<feature type="transmembrane region" description="Helical" evidence="13">
    <location>
        <begin position="125"/>
        <end position="145"/>
    </location>
</feature>